<dbReference type="InterPro" id="IPR005198">
    <property type="entry name" value="Glyco_hydro_76"/>
</dbReference>
<keyword evidence="15" id="KW-0812">Transmembrane</keyword>
<evidence type="ECO:0000256" key="5">
    <source>
        <dbReference type="ARBA" id="ARBA00022622"/>
    </source>
</evidence>
<dbReference type="EMBL" id="LT598457">
    <property type="protein sequence ID" value="SCU95003.1"/>
    <property type="molecule type" value="Genomic_DNA"/>
</dbReference>
<keyword evidence="7 14" id="KW-0378">Hydrolase</keyword>
<dbReference type="FunFam" id="1.50.10.20:FF:000006">
    <property type="entry name" value="Mannan endo-1,6-alpha-mannosidase"/>
    <property type="match status" value="1"/>
</dbReference>
<evidence type="ECO:0000256" key="7">
    <source>
        <dbReference type="ARBA" id="ARBA00022801"/>
    </source>
</evidence>
<feature type="chain" id="PRO_5009236217" description="Mannan endo-1,6-alpha-mannosidase" evidence="16">
    <location>
        <begin position="21"/>
        <end position="450"/>
    </location>
</feature>
<accession>A0A1G4JVK5</accession>
<evidence type="ECO:0000313" key="17">
    <source>
        <dbReference type="EMBL" id="SCU95003.1"/>
    </source>
</evidence>
<evidence type="ECO:0000256" key="1">
    <source>
        <dbReference type="ARBA" id="ARBA00001452"/>
    </source>
</evidence>
<dbReference type="PIRSF" id="PIRSF016302">
    <property type="entry name" value="Man_a_manosd"/>
    <property type="match status" value="1"/>
</dbReference>
<dbReference type="PANTHER" id="PTHR12145">
    <property type="entry name" value="MANNAN ENDO-1,6-ALPHA-MANNOSIDASE DCW1"/>
    <property type="match status" value="1"/>
</dbReference>
<dbReference type="PANTHER" id="PTHR12145:SF36">
    <property type="entry name" value="MANNAN ENDO-1,6-ALPHA-MANNOSIDASE DCW1"/>
    <property type="match status" value="1"/>
</dbReference>
<reference evidence="18" key="1">
    <citation type="submission" date="2016-03" db="EMBL/GenBank/DDBJ databases">
        <authorList>
            <person name="Devillers H."/>
        </authorList>
    </citation>
    <scope>NUCLEOTIDE SEQUENCE [LARGE SCALE GENOMIC DNA]</scope>
</reference>
<dbReference type="InterPro" id="IPR008928">
    <property type="entry name" value="6-hairpin_glycosidase_sf"/>
</dbReference>
<evidence type="ECO:0000256" key="13">
    <source>
        <dbReference type="ARBA" id="ARBA00054068"/>
    </source>
</evidence>
<dbReference type="GO" id="GO:0008496">
    <property type="term" value="F:mannan endo-1,6-alpha-mannosidase activity"/>
    <property type="evidence" value="ECO:0007669"/>
    <property type="project" value="UniProtKB-UniRule"/>
</dbReference>
<feature type="signal peptide" evidence="16">
    <location>
        <begin position="1"/>
        <end position="20"/>
    </location>
</feature>
<dbReference type="GO" id="GO:0005886">
    <property type="term" value="C:plasma membrane"/>
    <property type="evidence" value="ECO:0007669"/>
    <property type="project" value="UniProtKB-SubCell"/>
</dbReference>
<keyword evidence="6 16" id="KW-0732">Signal</keyword>
<dbReference type="Gene3D" id="1.50.10.20">
    <property type="match status" value="1"/>
</dbReference>
<evidence type="ECO:0000256" key="10">
    <source>
        <dbReference type="ARBA" id="ARBA00023288"/>
    </source>
</evidence>
<dbReference type="EC" id="3.2.1.101" evidence="4 14"/>
<comment type="similarity">
    <text evidence="3 14">Belongs to the glycosyl hydrolase 76 family.</text>
</comment>
<evidence type="ECO:0000256" key="15">
    <source>
        <dbReference type="SAM" id="Phobius"/>
    </source>
</evidence>
<keyword evidence="15" id="KW-1133">Transmembrane helix</keyword>
<gene>
    <name evidence="17" type="ORF">LADA_0G12816G</name>
</gene>
<evidence type="ECO:0000256" key="12">
    <source>
        <dbReference type="ARBA" id="ARBA00023316"/>
    </source>
</evidence>
<keyword evidence="11 14" id="KW-0326">Glycosidase</keyword>
<dbReference type="STRING" id="1266660.A0A1G4JVK5"/>
<dbReference type="GO" id="GO:0098552">
    <property type="term" value="C:side of membrane"/>
    <property type="evidence" value="ECO:0007669"/>
    <property type="project" value="UniProtKB-KW"/>
</dbReference>
<evidence type="ECO:0000256" key="16">
    <source>
        <dbReference type="SAM" id="SignalP"/>
    </source>
</evidence>
<dbReference type="SUPFAM" id="SSF48208">
    <property type="entry name" value="Six-hairpin glycosidases"/>
    <property type="match status" value="1"/>
</dbReference>
<dbReference type="Proteomes" id="UP000190274">
    <property type="component" value="Chromosome G"/>
</dbReference>
<dbReference type="InterPro" id="IPR014480">
    <property type="entry name" value="Mannan-1_6-alpha_mannosidase"/>
</dbReference>
<dbReference type="GO" id="GO:0016052">
    <property type="term" value="P:carbohydrate catabolic process"/>
    <property type="evidence" value="ECO:0007669"/>
    <property type="project" value="InterPro"/>
</dbReference>
<dbReference type="Pfam" id="PF03663">
    <property type="entry name" value="Glyco_hydro_76"/>
    <property type="match status" value="1"/>
</dbReference>
<comment type="function">
    <text evidence="13">Required for normal synthesis of the cell wall.</text>
</comment>
<evidence type="ECO:0000256" key="11">
    <source>
        <dbReference type="ARBA" id="ARBA00023295"/>
    </source>
</evidence>
<keyword evidence="10" id="KW-0449">Lipoprotein</keyword>
<keyword evidence="18" id="KW-1185">Reference proteome</keyword>
<evidence type="ECO:0000313" key="18">
    <source>
        <dbReference type="Proteomes" id="UP000190274"/>
    </source>
</evidence>
<dbReference type="AlphaFoldDB" id="A0A1G4JVK5"/>
<comment type="catalytic activity">
    <reaction evidence="1 14">
        <text>Random hydrolysis of (1-&gt;6)-alpha-D-mannosidic linkages in unbranched (1-&gt;6)-mannans.</text>
        <dbReference type="EC" id="3.2.1.101"/>
    </reaction>
</comment>
<protein>
    <recommendedName>
        <fullName evidence="4 14">Mannan endo-1,6-alpha-mannosidase</fullName>
        <ecNumber evidence="4 14">3.2.1.101</ecNumber>
    </recommendedName>
</protein>
<evidence type="ECO:0000256" key="2">
    <source>
        <dbReference type="ARBA" id="ARBA00004609"/>
    </source>
</evidence>
<keyword evidence="8 15" id="KW-0472">Membrane</keyword>
<keyword evidence="9" id="KW-0325">Glycoprotein</keyword>
<evidence type="ECO:0000256" key="14">
    <source>
        <dbReference type="PIRNR" id="PIRNR016302"/>
    </source>
</evidence>
<dbReference type="GO" id="GO:0007117">
    <property type="term" value="P:budding cell bud growth"/>
    <property type="evidence" value="ECO:0007669"/>
    <property type="project" value="EnsemblFungi"/>
</dbReference>
<evidence type="ECO:0000256" key="8">
    <source>
        <dbReference type="ARBA" id="ARBA00023136"/>
    </source>
</evidence>
<dbReference type="GO" id="GO:0071555">
    <property type="term" value="P:cell wall organization"/>
    <property type="evidence" value="ECO:0007669"/>
    <property type="project" value="UniProtKB-KW"/>
</dbReference>
<keyword evidence="5" id="KW-0336">GPI-anchor</keyword>
<organism evidence="17 18">
    <name type="scientific">Lachancea dasiensis</name>
    <dbReference type="NCBI Taxonomy" id="1072105"/>
    <lineage>
        <taxon>Eukaryota</taxon>
        <taxon>Fungi</taxon>
        <taxon>Dikarya</taxon>
        <taxon>Ascomycota</taxon>
        <taxon>Saccharomycotina</taxon>
        <taxon>Saccharomycetes</taxon>
        <taxon>Saccharomycetales</taxon>
        <taxon>Saccharomycetaceae</taxon>
        <taxon>Lachancea</taxon>
    </lineage>
</organism>
<sequence length="450" mass="49680">MKISVAWILALLASFHNCAGVYLDVNNTASIYNATALVAEGLLDYYTGLQYGQPIGMFSNPYYWWEAGGAWGSILDYWWYTGNDTFNGILKQALLAQTGENNDYVPLNQSVTEGNDDQAFWGLVVMAAAERNFENPSSDEPQWLYLAQAVFNTMALRWDDDTCGGGLRWQIFTWNSGYDYKNTVANGALFHIAARLARYTGNQSYVDWAEKVFDWMKGINLLTENTGGNNFVYDGAKVEGNCSNITRLVWTYNQGLLMSGSAYLYNMTEDEKWHTRTWEFLNSSNIFFNNSVLYEVTCQAGKTCNTDQRSFKAYYSRFLGLTAQLVPAAREKIMDWIRTSAQGAAQSCSGGYDGHTCGQNWFYGGWDGFYGLGEQMAALEIMQNVLCLQKPAPYTAKDGGTSIGNGAAGTETQASNLSPLTITAGSRAAAGIITAVIGLSIVACTVWLVV</sequence>
<evidence type="ECO:0000256" key="6">
    <source>
        <dbReference type="ARBA" id="ARBA00022729"/>
    </source>
</evidence>
<proteinExistence type="inferred from homology"/>
<feature type="transmembrane region" description="Helical" evidence="15">
    <location>
        <begin position="428"/>
        <end position="449"/>
    </location>
</feature>
<name>A0A1G4JVK5_9SACH</name>
<dbReference type="OrthoDB" id="4187847at2759"/>
<keyword evidence="12" id="KW-0961">Cell wall biogenesis/degradation</keyword>
<evidence type="ECO:0000256" key="9">
    <source>
        <dbReference type="ARBA" id="ARBA00023180"/>
    </source>
</evidence>
<evidence type="ECO:0000256" key="3">
    <source>
        <dbReference type="ARBA" id="ARBA00009699"/>
    </source>
</evidence>
<comment type="subcellular location">
    <subcellularLocation>
        <location evidence="2">Cell membrane</location>
        <topology evidence="2">Lipid-anchor</topology>
        <topology evidence="2">GPI-anchor</topology>
    </subcellularLocation>
</comment>
<dbReference type="GO" id="GO:0009272">
    <property type="term" value="P:fungal-type cell wall biogenesis"/>
    <property type="evidence" value="ECO:0007669"/>
    <property type="project" value="EnsemblFungi"/>
</dbReference>
<evidence type="ECO:0000256" key="4">
    <source>
        <dbReference type="ARBA" id="ARBA00012350"/>
    </source>
</evidence>